<dbReference type="Pfam" id="PF14285">
    <property type="entry name" value="DUF4367"/>
    <property type="match status" value="1"/>
</dbReference>
<name>A0A6M0Q3J5_9BACI</name>
<evidence type="ECO:0000256" key="1">
    <source>
        <dbReference type="SAM" id="Phobius"/>
    </source>
</evidence>
<evidence type="ECO:0000313" key="3">
    <source>
        <dbReference type="EMBL" id="NEY70967.1"/>
    </source>
</evidence>
<dbReference type="EMBL" id="JAAIWM010000001">
    <property type="protein sequence ID" value="NEY70967.1"/>
    <property type="molecule type" value="Genomic_DNA"/>
</dbReference>
<accession>A0A6M0Q3J5</accession>
<gene>
    <name evidence="3" type="ORF">G4D63_04340</name>
</gene>
<keyword evidence="1" id="KW-0472">Membrane</keyword>
<keyword evidence="1" id="KW-1133">Transmembrane helix</keyword>
<dbReference type="InterPro" id="IPR025377">
    <property type="entry name" value="DUF4367"/>
</dbReference>
<dbReference type="Proteomes" id="UP000481043">
    <property type="component" value="Unassembled WGS sequence"/>
</dbReference>
<dbReference type="Gene3D" id="2.60.40.3830">
    <property type="match status" value="1"/>
</dbReference>
<protein>
    <submittedName>
        <fullName evidence="3">DUF4367 domain-containing protein</fullName>
    </submittedName>
</protein>
<keyword evidence="4" id="KW-1185">Reference proteome</keyword>
<proteinExistence type="predicted"/>
<dbReference type="RefSeq" id="WP_163178038.1">
    <property type="nucleotide sequence ID" value="NZ_JAAIWM010000001.1"/>
</dbReference>
<evidence type="ECO:0000259" key="2">
    <source>
        <dbReference type="Pfam" id="PF14285"/>
    </source>
</evidence>
<keyword evidence="1" id="KW-0812">Transmembrane</keyword>
<dbReference type="AlphaFoldDB" id="A0A6M0Q3J5"/>
<evidence type="ECO:0000313" key="4">
    <source>
        <dbReference type="Proteomes" id="UP000481043"/>
    </source>
</evidence>
<organism evidence="3 4">
    <name type="scientific">Bacillus mesophilus</name>
    <dbReference type="NCBI Taxonomy" id="1808955"/>
    <lineage>
        <taxon>Bacteria</taxon>
        <taxon>Bacillati</taxon>
        <taxon>Bacillota</taxon>
        <taxon>Bacilli</taxon>
        <taxon>Bacillales</taxon>
        <taxon>Bacillaceae</taxon>
        <taxon>Bacillus</taxon>
    </lineage>
</organism>
<feature type="transmembrane region" description="Helical" evidence="1">
    <location>
        <begin position="48"/>
        <end position="67"/>
    </location>
</feature>
<comment type="caution">
    <text evidence="3">The sequence shown here is derived from an EMBL/GenBank/DDBJ whole genome shotgun (WGS) entry which is preliminary data.</text>
</comment>
<reference evidence="3 4" key="1">
    <citation type="submission" date="2020-02" db="EMBL/GenBank/DDBJ databases">
        <title>Bacillus aquiflavi sp. nov., isolated from yellow water of strong flavor Chinese baijiu in Yibin region of China.</title>
        <authorList>
            <person name="Xie J."/>
        </authorList>
    </citation>
    <scope>NUCLEOTIDE SEQUENCE [LARGE SCALE GENOMIC DNA]</scope>
    <source>
        <strain evidence="3 4">SA4</strain>
    </source>
</reference>
<sequence length="348" mass="39262">MEEKLTNLRKAMNSTTHKGTHFTEIQKIKIRKALHGEGKIESIKLKRYLVYVMTPVTIVLAAIMLTFELTNSPVNPSPSQGGIHSVITEQNWEPRDQFVKDGKVLFSIYPDPALTAKKSYGYMLSFSEPFETYEGKTLAIYATHKETGLQQTAVPPQTITEPSPGYDSLERFVFFTSVPISGEWKFKVVLDGEAYGDVILYIQEKPEVEHRLMDPNLDLVDYEFTELALELKNKGVEHKLPSKLPVQIINYEIVEGDTNNPHTPKDISINLNGKDGVLFTVRSGKTDPEMASGIHGNNKEEEISVSGHEGTYLEGNIMKWTEGNTFYMFTSNEKLSKETMIKIGESFK</sequence>
<feature type="domain" description="DUF4367" evidence="2">
    <location>
        <begin position="293"/>
        <end position="346"/>
    </location>
</feature>